<dbReference type="SUPFAM" id="SSF51182">
    <property type="entry name" value="RmlC-like cupins"/>
    <property type="match status" value="1"/>
</dbReference>
<dbReference type="InterPro" id="IPR008579">
    <property type="entry name" value="UGlyAH_Cupin_dom"/>
</dbReference>
<dbReference type="InterPro" id="IPR014710">
    <property type="entry name" value="RmlC-like_jellyroll"/>
</dbReference>
<comment type="caution">
    <text evidence="2">The sequence shown here is derived from an EMBL/GenBank/DDBJ whole genome shotgun (WGS) entry which is preliminary data.</text>
</comment>
<dbReference type="Gene3D" id="2.60.120.10">
    <property type="entry name" value="Jelly Rolls"/>
    <property type="match status" value="1"/>
</dbReference>
<dbReference type="CDD" id="cd02227">
    <property type="entry name" value="cupin_TM1112-like"/>
    <property type="match status" value="1"/>
</dbReference>
<gene>
    <name evidence="2" type="ORF">ACFO5X_20580</name>
</gene>
<evidence type="ECO:0000313" key="2">
    <source>
        <dbReference type="EMBL" id="MFC4670957.1"/>
    </source>
</evidence>
<dbReference type="EMBL" id="JBHSGI010000031">
    <property type="protein sequence ID" value="MFC4670957.1"/>
    <property type="molecule type" value="Genomic_DNA"/>
</dbReference>
<accession>A0ABV9KLL5</accession>
<name>A0ABV9KLL5_9RHOB</name>
<keyword evidence="3" id="KW-1185">Reference proteome</keyword>
<dbReference type="RefSeq" id="WP_380720652.1">
    <property type="nucleotide sequence ID" value="NZ_JBHSGI010000031.1"/>
</dbReference>
<dbReference type="InterPro" id="IPR011051">
    <property type="entry name" value="RmlC_Cupin_sf"/>
</dbReference>
<evidence type="ECO:0000313" key="3">
    <source>
        <dbReference type="Proteomes" id="UP001595973"/>
    </source>
</evidence>
<feature type="domain" description="(S)-ureidoglycine aminohydrolase cupin" evidence="1">
    <location>
        <begin position="46"/>
        <end position="115"/>
    </location>
</feature>
<evidence type="ECO:0000259" key="1">
    <source>
        <dbReference type="Pfam" id="PF05899"/>
    </source>
</evidence>
<reference evidence="3" key="1">
    <citation type="journal article" date="2019" name="Int. J. Syst. Evol. Microbiol.">
        <title>The Global Catalogue of Microorganisms (GCM) 10K type strain sequencing project: providing services to taxonomists for standard genome sequencing and annotation.</title>
        <authorList>
            <consortium name="The Broad Institute Genomics Platform"/>
            <consortium name="The Broad Institute Genome Sequencing Center for Infectious Disease"/>
            <person name="Wu L."/>
            <person name="Ma J."/>
        </authorList>
    </citation>
    <scope>NUCLEOTIDE SEQUENCE [LARGE SCALE GENOMIC DNA]</scope>
    <source>
        <strain evidence="3">CGMCC 4.7283</strain>
    </source>
</reference>
<dbReference type="Pfam" id="PF05899">
    <property type="entry name" value="Cupin_3"/>
    <property type="match status" value="1"/>
</dbReference>
<sequence>MALIVPLDTAPAFAPREDVADPDRLIEGAPTFRTWALDEVLAGGSRVDSGIWEATPGTTKSIKGEAFEFCHILSGRAEITEDGGATYTFGAGDSFLMKPGFTGQWKTLETLRKIYVFVSPPDA</sequence>
<dbReference type="PANTHER" id="PTHR40943:SF1">
    <property type="entry name" value="CYTOPLASMIC PROTEIN"/>
    <property type="match status" value="1"/>
</dbReference>
<protein>
    <submittedName>
        <fullName evidence="2">Cupin domain-containing protein</fullName>
    </submittedName>
</protein>
<organism evidence="2 3">
    <name type="scientific">Seohaeicola nanhaiensis</name>
    <dbReference type="NCBI Taxonomy" id="1387282"/>
    <lineage>
        <taxon>Bacteria</taxon>
        <taxon>Pseudomonadati</taxon>
        <taxon>Pseudomonadota</taxon>
        <taxon>Alphaproteobacteria</taxon>
        <taxon>Rhodobacterales</taxon>
        <taxon>Roseobacteraceae</taxon>
        <taxon>Seohaeicola</taxon>
    </lineage>
</organism>
<dbReference type="PANTHER" id="PTHR40943">
    <property type="entry name" value="CYTOPLASMIC PROTEIN-RELATED"/>
    <property type="match status" value="1"/>
</dbReference>
<dbReference type="Proteomes" id="UP001595973">
    <property type="component" value="Unassembled WGS sequence"/>
</dbReference>
<proteinExistence type="predicted"/>